<dbReference type="Proteomes" id="UP000033750">
    <property type="component" value="Unassembled WGS sequence"/>
</dbReference>
<dbReference type="InterPro" id="IPR029063">
    <property type="entry name" value="SAM-dependent_MTases_sf"/>
</dbReference>
<accession>A0A0F5H1E9</accession>
<protein>
    <submittedName>
        <fullName evidence="3">16S rRNA (Guanine (966)-N(2))-methyltransferase, SSU rRNA m(2) G966</fullName>
    </submittedName>
</protein>
<dbReference type="SUPFAM" id="SSF53335">
    <property type="entry name" value="S-adenosyl-L-methionine-dependent methyltransferases"/>
    <property type="match status" value="1"/>
</dbReference>
<name>A0A0F5H1E9_9BACT</name>
<dbReference type="GO" id="GO:0008168">
    <property type="term" value="F:methyltransferase activity"/>
    <property type="evidence" value="ECO:0007669"/>
    <property type="project" value="UniProtKB-KW"/>
</dbReference>
<keyword evidence="4" id="KW-1185">Reference proteome</keyword>
<dbReference type="PANTHER" id="PTHR43542:SF1">
    <property type="entry name" value="METHYLTRANSFERASE"/>
    <property type="match status" value="1"/>
</dbReference>
<evidence type="ECO:0000313" key="3">
    <source>
        <dbReference type="EMBL" id="KKB26980.1"/>
    </source>
</evidence>
<dbReference type="AlphaFoldDB" id="A0A0F5H1E9"/>
<comment type="caution">
    <text evidence="3">The sequence shown here is derived from an EMBL/GenBank/DDBJ whole genome shotgun (WGS) entry which is preliminary data.</text>
</comment>
<organism evidence="3 4">
    <name type="scientific">Mycoplasmopsis meleagridis ATCC 25294</name>
    <dbReference type="NCBI Taxonomy" id="1264554"/>
    <lineage>
        <taxon>Bacteria</taxon>
        <taxon>Bacillati</taxon>
        <taxon>Mycoplasmatota</taxon>
        <taxon>Mycoplasmoidales</taxon>
        <taxon>Metamycoplasmataceae</taxon>
        <taxon>Mycoplasmopsis</taxon>
    </lineage>
</organism>
<dbReference type="InterPro" id="IPR004398">
    <property type="entry name" value="RNA_MeTrfase_RsmD"/>
</dbReference>
<dbReference type="GO" id="GO:0031167">
    <property type="term" value="P:rRNA methylation"/>
    <property type="evidence" value="ECO:0007669"/>
    <property type="project" value="InterPro"/>
</dbReference>
<dbReference type="STRING" id="29561.MM26B8_02060"/>
<keyword evidence="2 3" id="KW-0808">Transferase</keyword>
<dbReference type="RefSeq" id="WP_046096864.1">
    <property type="nucleotide sequence ID" value="NZ_JZXN01000014.1"/>
</dbReference>
<gene>
    <name evidence="3" type="ORF">MMELEA_04420</name>
</gene>
<dbReference type="Pfam" id="PF03602">
    <property type="entry name" value="Cons_hypoth95"/>
    <property type="match status" value="1"/>
</dbReference>
<evidence type="ECO:0000256" key="1">
    <source>
        <dbReference type="ARBA" id="ARBA00022603"/>
    </source>
</evidence>
<reference evidence="3 4" key="1">
    <citation type="submission" date="2015-03" db="EMBL/GenBank/DDBJ databases">
        <title>Genome sequence of Mycoplasma meleagridis strain ATCC 25294.</title>
        <authorList>
            <person name="Yacoub E."/>
            <person name="Blanchard A."/>
            <person name="Sirand-Pugnet P."/>
            <person name="Mardassi B.B.A."/>
        </authorList>
    </citation>
    <scope>NUCLEOTIDE SEQUENCE [LARGE SCALE GENOMIC DNA]</scope>
    <source>
        <strain evidence="3 4">ATCC 25294</strain>
    </source>
</reference>
<sequence length="182" mass="21113">MLRIISGIYRSRKIEQPNTFSTRPTMDRVREAIFNSIRYDIKDKLVVDLFAGSGSMGFEALSNGAMKVYFVDNNTEAIKTINRNKEILNVNNLTIYKSDALDFLKHSIGKKFDYFFMDAPFKEYELINKCINYIYDNKLLSINGIIVVETDSLHNIILKDGLVLQKWKKYGKIYILFIALNN</sequence>
<evidence type="ECO:0000256" key="2">
    <source>
        <dbReference type="ARBA" id="ARBA00022679"/>
    </source>
</evidence>
<dbReference type="CDD" id="cd02440">
    <property type="entry name" value="AdoMet_MTases"/>
    <property type="match status" value="1"/>
</dbReference>
<dbReference type="PIRSF" id="PIRSF004553">
    <property type="entry name" value="CHP00095"/>
    <property type="match status" value="1"/>
</dbReference>
<dbReference type="NCBIfam" id="TIGR00095">
    <property type="entry name" value="16S rRNA (guanine(966)-N(2))-methyltransferase RsmD"/>
    <property type="match status" value="1"/>
</dbReference>
<dbReference type="PATRIC" id="fig|1264554.4.peg.387"/>
<dbReference type="OrthoDB" id="9803017at2"/>
<dbReference type="EMBL" id="JZXN01000014">
    <property type="protein sequence ID" value="KKB26980.1"/>
    <property type="molecule type" value="Genomic_DNA"/>
</dbReference>
<dbReference type="PANTHER" id="PTHR43542">
    <property type="entry name" value="METHYLTRANSFERASE"/>
    <property type="match status" value="1"/>
</dbReference>
<keyword evidence="1 3" id="KW-0489">Methyltransferase</keyword>
<proteinExistence type="predicted"/>
<evidence type="ECO:0000313" key="4">
    <source>
        <dbReference type="Proteomes" id="UP000033750"/>
    </source>
</evidence>
<dbReference type="Gene3D" id="3.40.50.150">
    <property type="entry name" value="Vaccinia Virus protein VP39"/>
    <property type="match status" value="1"/>
</dbReference>